<dbReference type="Pfam" id="PF22381">
    <property type="entry name" value="Staph_reg_Sar_Rot"/>
    <property type="match status" value="1"/>
</dbReference>
<dbReference type="InterPro" id="IPR039422">
    <property type="entry name" value="MarR/SlyA-like"/>
</dbReference>
<evidence type="ECO:0000313" key="7">
    <source>
        <dbReference type="EMBL" id="MFC3674590.1"/>
    </source>
</evidence>
<organism evidence="7 8">
    <name type="scientific">Ferrovibrio xuzhouensis</name>
    <dbReference type="NCBI Taxonomy" id="1576914"/>
    <lineage>
        <taxon>Bacteria</taxon>
        <taxon>Pseudomonadati</taxon>
        <taxon>Pseudomonadota</taxon>
        <taxon>Alphaproteobacteria</taxon>
        <taxon>Rhodospirillales</taxon>
        <taxon>Rhodospirillaceae</taxon>
        <taxon>Ferrovibrio</taxon>
    </lineage>
</organism>
<proteinExistence type="predicted"/>
<dbReference type="Gene3D" id="1.10.10.10">
    <property type="entry name" value="Winged helix-like DNA-binding domain superfamily/Winged helix DNA-binding domain"/>
    <property type="match status" value="1"/>
</dbReference>
<evidence type="ECO:0000313" key="8">
    <source>
        <dbReference type="Proteomes" id="UP001595711"/>
    </source>
</evidence>
<evidence type="ECO:0000256" key="3">
    <source>
        <dbReference type="ARBA" id="ARBA00023015"/>
    </source>
</evidence>
<evidence type="ECO:0000256" key="2">
    <source>
        <dbReference type="ARBA" id="ARBA00022490"/>
    </source>
</evidence>
<dbReference type="PANTHER" id="PTHR33164">
    <property type="entry name" value="TRANSCRIPTIONAL REGULATOR, MARR FAMILY"/>
    <property type="match status" value="1"/>
</dbReference>
<comment type="subcellular location">
    <subcellularLocation>
        <location evidence="1">Cytoplasm</location>
    </subcellularLocation>
</comment>
<sequence>MTRTTPPAKHSSADSMLQLDNQLCFAIYSAGLAFNRLYKPLLDAMGLTYPQYLVMLALWEQDGQTVGELGERLFLESSTLTPLLKRLETAGYVTRRRNPDDERQVRIALTKAGAALKQRAAICPSTVLEASGRSLEELMRLKDAASGLRDAFNAFIAAR</sequence>
<evidence type="ECO:0000256" key="5">
    <source>
        <dbReference type="ARBA" id="ARBA00023163"/>
    </source>
</evidence>
<feature type="domain" description="HTH marR-type" evidence="6">
    <location>
        <begin position="20"/>
        <end position="150"/>
    </location>
</feature>
<dbReference type="PRINTS" id="PR00598">
    <property type="entry name" value="HTHMARR"/>
</dbReference>
<evidence type="ECO:0000256" key="4">
    <source>
        <dbReference type="ARBA" id="ARBA00023125"/>
    </source>
</evidence>
<keyword evidence="3" id="KW-0805">Transcription regulation</keyword>
<protein>
    <submittedName>
        <fullName evidence="7">MarR family winged helix-turn-helix transcriptional regulator</fullName>
    </submittedName>
</protein>
<name>A0ABV7VBP3_9PROT</name>
<keyword evidence="2" id="KW-0963">Cytoplasm</keyword>
<accession>A0ABV7VBP3</accession>
<dbReference type="InterPro" id="IPR055166">
    <property type="entry name" value="Transc_reg_Sar_Rot_HTH"/>
</dbReference>
<evidence type="ECO:0000256" key="1">
    <source>
        <dbReference type="ARBA" id="ARBA00004496"/>
    </source>
</evidence>
<keyword evidence="5" id="KW-0804">Transcription</keyword>
<dbReference type="Proteomes" id="UP001595711">
    <property type="component" value="Unassembled WGS sequence"/>
</dbReference>
<evidence type="ECO:0000259" key="6">
    <source>
        <dbReference type="PROSITE" id="PS50995"/>
    </source>
</evidence>
<keyword evidence="8" id="KW-1185">Reference proteome</keyword>
<dbReference type="SUPFAM" id="SSF46785">
    <property type="entry name" value="Winged helix' DNA-binding domain"/>
    <property type="match status" value="1"/>
</dbReference>
<dbReference type="InterPro" id="IPR000835">
    <property type="entry name" value="HTH_MarR-typ"/>
</dbReference>
<dbReference type="PROSITE" id="PS50995">
    <property type="entry name" value="HTH_MARR_2"/>
    <property type="match status" value="1"/>
</dbReference>
<dbReference type="InterPro" id="IPR036390">
    <property type="entry name" value="WH_DNA-bd_sf"/>
</dbReference>
<gene>
    <name evidence="7" type="ORF">ACFOOQ_03485</name>
</gene>
<dbReference type="SMART" id="SM00347">
    <property type="entry name" value="HTH_MARR"/>
    <property type="match status" value="1"/>
</dbReference>
<dbReference type="PANTHER" id="PTHR33164:SF5">
    <property type="entry name" value="ORGANIC HYDROPEROXIDE RESISTANCE TRANSCRIPTIONAL REGULATOR"/>
    <property type="match status" value="1"/>
</dbReference>
<dbReference type="EMBL" id="JBHRYJ010000001">
    <property type="protein sequence ID" value="MFC3674590.1"/>
    <property type="molecule type" value="Genomic_DNA"/>
</dbReference>
<reference evidence="8" key="1">
    <citation type="journal article" date="2019" name="Int. J. Syst. Evol. Microbiol.">
        <title>The Global Catalogue of Microorganisms (GCM) 10K type strain sequencing project: providing services to taxonomists for standard genome sequencing and annotation.</title>
        <authorList>
            <consortium name="The Broad Institute Genomics Platform"/>
            <consortium name="The Broad Institute Genome Sequencing Center for Infectious Disease"/>
            <person name="Wu L."/>
            <person name="Ma J."/>
        </authorList>
    </citation>
    <scope>NUCLEOTIDE SEQUENCE [LARGE SCALE GENOMIC DNA]</scope>
    <source>
        <strain evidence="8">KCTC 42182</strain>
    </source>
</reference>
<keyword evidence="4" id="KW-0238">DNA-binding</keyword>
<comment type="caution">
    <text evidence="7">The sequence shown here is derived from an EMBL/GenBank/DDBJ whole genome shotgun (WGS) entry which is preliminary data.</text>
</comment>
<dbReference type="RefSeq" id="WP_379721843.1">
    <property type="nucleotide sequence ID" value="NZ_JBHRYJ010000001.1"/>
</dbReference>
<dbReference type="InterPro" id="IPR036388">
    <property type="entry name" value="WH-like_DNA-bd_sf"/>
</dbReference>